<dbReference type="Gene3D" id="3.30.1330.230">
    <property type="match status" value="1"/>
</dbReference>
<dbReference type="Pfam" id="PF02624">
    <property type="entry name" value="YcaO"/>
    <property type="match status" value="1"/>
</dbReference>
<dbReference type="PANTHER" id="PTHR37809">
    <property type="entry name" value="RIBOSOMAL PROTEIN S12 METHYLTHIOTRANSFERASE ACCESSORY FACTOR YCAO"/>
    <property type="match status" value="1"/>
</dbReference>
<evidence type="ECO:0000313" key="2">
    <source>
        <dbReference type="EMBL" id="CBJ61638.1"/>
    </source>
</evidence>
<dbReference type="Gene3D" id="3.30.40.250">
    <property type="match status" value="1"/>
</dbReference>
<dbReference type="InterPro" id="IPR027624">
    <property type="entry name" value="TOMM_cyclo_SagD"/>
</dbReference>
<gene>
    <name evidence="2" type="primary">ptnC</name>
</gene>
<protein>
    <submittedName>
        <fullName evidence="2">PtnC protein</fullName>
    </submittedName>
</protein>
<dbReference type="Gene3D" id="3.30.160.660">
    <property type="match status" value="1"/>
</dbReference>
<evidence type="ECO:0000259" key="1">
    <source>
        <dbReference type="PROSITE" id="PS51664"/>
    </source>
</evidence>
<dbReference type="PANTHER" id="PTHR37809:SF1">
    <property type="entry name" value="RIBOSOMAL PROTEIN S12 METHYLTHIOTRANSFERASE ACCESSORY FACTOR YCAO"/>
    <property type="match status" value="1"/>
</dbReference>
<proteinExistence type="predicted"/>
<dbReference type="InterPro" id="IPR003776">
    <property type="entry name" value="YcaO-like_dom"/>
</dbReference>
<reference evidence="2" key="1">
    <citation type="submission" date="2010-02" db="EMBL/GenBank/DDBJ databases">
        <title>Plantathiazolicin, a novel microcin/streptolysin-like bacteriocin of Bacillus amyloliquefaciens FZB42.</title>
        <authorList>
            <person name="Scholz R."/>
            <person name="Molohon K."/>
            <person name="Nachtigall J."/>
            <person name="Vater J."/>
            <person name="Suessmuth R.D."/>
            <person name="Mitchell D.A."/>
            <person name="Borriss R."/>
        </authorList>
    </citation>
    <scope>NUCLEOTIDE SEQUENCE</scope>
    <source>
        <strain evidence="2">FZB42</strain>
    </source>
</reference>
<accession>D3VML8</accession>
<name>D3VML8_BACAM</name>
<dbReference type="PROSITE" id="PS51664">
    <property type="entry name" value="YCAO"/>
    <property type="match status" value="1"/>
</dbReference>
<dbReference type="AlphaFoldDB" id="D3VML8"/>
<dbReference type="NCBIfam" id="TIGR03604">
    <property type="entry name" value="TOMM_cyclo_SagD"/>
    <property type="match status" value="1"/>
</dbReference>
<sequence length="458" mass="51581">MVSRRGGQIIMVSKWTTLEDSWKVLDSLADPYVGIVRREYRKLRDVDDVWGHSYGAHGTDSKILFGVPSNSYNGGGSDNAAAARLAAIGETVERYSAAYLPFDSDVVCFGSQKELEKENKRFIGYKDWELYAPTQFKDPIFPHEVWNENTKLWWRKGTYAKTNEEVWTPGQLIHIANHTEWPGDTNIGHATSNGLACGITFVEAAISGLFETIERDAFMLTWYNKLSLPQIDVNSSPRLKRFYERYIKPTSLRLHLVDMTVFSGIPSVLAVVRNPHTNLAPFAIGAASSYSIERACEKAAIEGMYTRTWVKTEQRLGNALVNADFNRDINSFEDHIKLYAGTDIVKEADFLTSNSTLVDVNQFKSFDDSSPDVLWNSLNDHLYEKGFKVATFDLTSPDIKDAGAYVVKSIIPGFKPIDVLYRGRMLGGERILRHSYDLGLVPDPFTIETLNPVPHPFP</sequence>
<dbReference type="EMBL" id="FN668567">
    <property type="protein sequence ID" value="CBJ61638.1"/>
    <property type="molecule type" value="Genomic_DNA"/>
</dbReference>
<organism evidence="2">
    <name type="scientific">Bacillus amyloliquefaciens</name>
    <name type="common">Bacillus velezensis</name>
    <dbReference type="NCBI Taxonomy" id="1390"/>
    <lineage>
        <taxon>Bacteria</taxon>
        <taxon>Bacillati</taxon>
        <taxon>Bacillota</taxon>
        <taxon>Bacilli</taxon>
        <taxon>Bacillales</taxon>
        <taxon>Bacillaceae</taxon>
        <taxon>Bacillus</taxon>
        <taxon>Bacillus amyloliquefaciens group</taxon>
    </lineage>
</organism>
<feature type="domain" description="YcaO" evidence="1">
    <location>
        <begin position="74"/>
        <end position="458"/>
    </location>
</feature>